<dbReference type="GO" id="GO:0003993">
    <property type="term" value="F:acid phosphatase activity"/>
    <property type="evidence" value="ECO:0007669"/>
    <property type="project" value="UniProtKB-EC"/>
</dbReference>
<dbReference type="EMBL" id="JBJJXI010000072">
    <property type="protein sequence ID" value="KAL3396291.1"/>
    <property type="molecule type" value="Genomic_DNA"/>
</dbReference>
<dbReference type="InterPro" id="IPR029033">
    <property type="entry name" value="His_PPase_superfam"/>
</dbReference>
<evidence type="ECO:0000313" key="9">
    <source>
        <dbReference type="EMBL" id="KAL3396291.1"/>
    </source>
</evidence>
<keyword evidence="7" id="KW-0325">Glycoprotein</keyword>
<comment type="similarity">
    <text evidence="2">Belongs to the histidine acid phosphatase family.</text>
</comment>
<keyword evidence="10" id="KW-1185">Reference proteome</keyword>
<feature type="signal peptide" evidence="8">
    <location>
        <begin position="1"/>
        <end position="23"/>
    </location>
</feature>
<evidence type="ECO:0000313" key="10">
    <source>
        <dbReference type="Proteomes" id="UP001627154"/>
    </source>
</evidence>
<protein>
    <recommendedName>
        <fullName evidence="3">acid phosphatase</fullName>
        <ecNumber evidence="3">3.1.3.2</ecNumber>
    </recommendedName>
</protein>
<keyword evidence="4 8" id="KW-0732">Signal</keyword>
<evidence type="ECO:0000256" key="3">
    <source>
        <dbReference type="ARBA" id="ARBA00012646"/>
    </source>
</evidence>
<dbReference type="SUPFAM" id="SSF53254">
    <property type="entry name" value="Phosphoglycerate mutase-like"/>
    <property type="match status" value="1"/>
</dbReference>
<evidence type="ECO:0000256" key="1">
    <source>
        <dbReference type="ARBA" id="ARBA00000032"/>
    </source>
</evidence>
<dbReference type="InterPro" id="IPR033379">
    <property type="entry name" value="Acid_Pase_AS"/>
</dbReference>
<dbReference type="Gene3D" id="3.40.50.1240">
    <property type="entry name" value="Phosphoglycerate mutase-like"/>
    <property type="match status" value="1"/>
</dbReference>
<dbReference type="Pfam" id="PF00328">
    <property type="entry name" value="His_Phos_2"/>
    <property type="match status" value="1"/>
</dbReference>
<dbReference type="PANTHER" id="PTHR11567:SF211">
    <property type="entry name" value="PROSTATIC ACID PHOSPHATASE"/>
    <property type="match status" value="1"/>
</dbReference>
<keyword evidence="6" id="KW-1015">Disulfide bond</keyword>
<dbReference type="EC" id="3.1.3.2" evidence="3"/>
<proteinExistence type="inferred from homology"/>
<evidence type="ECO:0000256" key="7">
    <source>
        <dbReference type="ARBA" id="ARBA00023180"/>
    </source>
</evidence>
<comment type="caution">
    <text evidence="9">The sequence shown here is derived from an EMBL/GenBank/DDBJ whole genome shotgun (WGS) entry which is preliminary data.</text>
</comment>
<comment type="catalytic activity">
    <reaction evidence="1">
        <text>a phosphate monoester + H2O = an alcohol + phosphate</text>
        <dbReference type="Rhea" id="RHEA:15017"/>
        <dbReference type="ChEBI" id="CHEBI:15377"/>
        <dbReference type="ChEBI" id="CHEBI:30879"/>
        <dbReference type="ChEBI" id="CHEBI:43474"/>
        <dbReference type="ChEBI" id="CHEBI:67140"/>
        <dbReference type="EC" id="3.1.3.2"/>
    </reaction>
</comment>
<accession>A0ABD2WTB3</accession>
<feature type="chain" id="PRO_5044802137" description="acid phosphatase" evidence="8">
    <location>
        <begin position="24"/>
        <end position="388"/>
    </location>
</feature>
<evidence type="ECO:0000256" key="5">
    <source>
        <dbReference type="ARBA" id="ARBA00022801"/>
    </source>
</evidence>
<evidence type="ECO:0000256" key="6">
    <source>
        <dbReference type="ARBA" id="ARBA00023157"/>
    </source>
</evidence>
<name>A0ABD2WTB3_9HYME</name>
<dbReference type="Proteomes" id="UP001627154">
    <property type="component" value="Unassembled WGS sequence"/>
</dbReference>
<dbReference type="PANTHER" id="PTHR11567">
    <property type="entry name" value="ACID PHOSPHATASE-RELATED"/>
    <property type="match status" value="1"/>
</dbReference>
<evidence type="ECO:0000256" key="8">
    <source>
        <dbReference type="SAM" id="SignalP"/>
    </source>
</evidence>
<gene>
    <name evidence="9" type="ORF">TKK_009714</name>
</gene>
<dbReference type="AlphaFoldDB" id="A0ABD2WTB3"/>
<dbReference type="CDD" id="cd07061">
    <property type="entry name" value="HP_HAP_like"/>
    <property type="match status" value="1"/>
</dbReference>
<organism evidence="9 10">
    <name type="scientific">Trichogramma kaykai</name>
    <dbReference type="NCBI Taxonomy" id="54128"/>
    <lineage>
        <taxon>Eukaryota</taxon>
        <taxon>Metazoa</taxon>
        <taxon>Ecdysozoa</taxon>
        <taxon>Arthropoda</taxon>
        <taxon>Hexapoda</taxon>
        <taxon>Insecta</taxon>
        <taxon>Pterygota</taxon>
        <taxon>Neoptera</taxon>
        <taxon>Endopterygota</taxon>
        <taxon>Hymenoptera</taxon>
        <taxon>Apocrita</taxon>
        <taxon>Proctotrupomorpha</taxon>
        <taxon>Chalcidoidea</taxon>
        <taxon>Trichogrammatidae</taxon>
        <taxon>Trichogramma</taxon>
    </lineage>
</organism>
<sequence length="388" mass="45246">MKRRVCLFSIFLIFTWQNSIVHAGNPELTLKLVQVIFRHGDRTPDKGERYSTDPYDAKYWAPMGYGRLTKMGEKHAYKFGQMLRAKYGDFLGPYHQEFVYAFSTDFERTKRTLQLVLNGLYPPTPSQRWSESMHERPFPARFLPNAQNFLRPVRTKTCPRYKSLYEQAIRSPELWAELDKYEDFIDRVRRDTGFVDLPTKTGSRLLANLRAVDSMGLPQPTWCSRECARNLYALASLNNDVYVKNLEMQRIVVGPTLDALLKKIYRNEREARDQYRIYLYSAHDINIATISRALRLKDVPEIPDYCSALIFEKLVDKANKIYVRITYYTGVTNQLIPIKLRALNVNVVHKAFPYLKPKNCPVDCPIDAFLSIIHPLMPHAEDRQCLDT</sequence>
<keyword evidence="5" id="KW-0378">Hydrolase</keyword>
<dbReference type="InterPro" id="IPR050645">
    <property type="entry name" value="Histidine_acid_phosphatase"/>
</dbReference>
<evidence type="ECO:0000256" key="2">
    <source>
        <dbReference type="ARBA" id="ARBA00005375"/>
    </source>
</evidence>
<evidence type="ECO:0000256" key="4">
    <source>
        <dbReference type="ARBA" id="ARBA00022729"/>
    </source>
</evidence>
<dbReference type="InterPro" id="IPR000560">
    <property type="entry name" value="His_Pase_clade-2"/>
</dbReference>
<dbReference type="PROSITE" id="PS00616">
    <property type="entry name" value="HIS_ACID_PHOSPHAT_1"/>
    <property type="match status" value="1"/>
</dbReference>
<reference evidence="9 10" key="1">
    <citation type="journal article" date="2024" name="bioRxiv">
        <title>A reference genome for Trichogramma kaykai: A tiny desert-dwelling parasitoid wasp with competing sex-ratio distorters.</title>
        <authorList>
            <person name="Culotta J."/>
            <person name="Lindsey A.R."/>
        </authorList>
    </citation>
    <scope>NUCLEOTIDE SEQUENCE [LARGE SCALE GENOMIC DNA]</scope>
    <source>
        <strain evidence="9 10">KSX58</strain>
    </source>
</reference>